<comment type="subcellular location">
    <subcellularLocation>
        <location evidence="1">Cell outer membrane</location>
    </subcellularLocation>
</comment>
<dbReference type="InterPro" id="IPR012944">
    <property type="entry name" value="SusD_RagB_dom"/>
</dbReference>
<evidence type="ECO:0000259" key="7">
    <source>
        <dbReference type="Pfam" id="PF14322"/>
    </source>
</evidence>
<dbReference type="CDD" id="cd08977">
    <property type="entry name" value="SusD"/>
    <property type="match status" value="1"/>
</dbReference>
<keyword evidence="4" id="KW-0472">Membrane</keyword>
<protein>
    <submittedName>
        <fullName evidence="8">Starch-binding associating with outer membrane</fullName>
    </submittedName>
</protein>
<proteinExistence type="inferred from homology"/>
<comment type="similarity">
    <text evidence="2">Belongs to the SusD family.</text>
</comment>
<evidence type="ECO:0000256" key="5">
    <source>
        <dbReference type="ARBA" id="ARBA00023237"/>
    </source>
</evidence>
<evidence type="ECO:0000256" key="2">
    <source>
        <dbReference type="ARBA" id="ARBA00006275"/>
    </source>
</evidence>
<dbReference type="Proteomes" id="UP000185003">
    <property type="component" value="Unassembled WGS sequence"/>
</dbReference>
<dbReference type="InterPro" id="IPR011990">
    <property type="entry name" value="TPR-like_helical_dom_sf"/>
</dbReference>
<feature type="domain" description="SusD-like N-terminal" evidence="7">
    <location>
        <begin position="26"/>
        <end position="225"/>
    </location>
</feature>
<keyword evidence="3" id="KW-0732">Signal</keyword>
<evidence type="ECO:0000256" key="1">
    <source>
        <dbReference type="ARBA" id="ARBA00004442"/>
    </source>
</evidence>
<dbReference type="PROSITE" id="PS51257">
    <property type="entry name" value="PROKAR_LIPOPROTEIN"/>
    <property type="match status" value="1"/>
</dbReference>
<dbReference type="RefSeq" id="WP_074237753.1">
    <property type="nucleotide sequence ID" value="NZ_FSRA01000001.1"/>
</dbReference>
<evidence type="ECO:0000256" key="3">
    <source>
        <dbReference type="ARBA" id="ARBA00022729"/>
    </source>
</evidence>
<organism evidence="8 9">
    <name type="scientific">Chitinophaga niabensis</name>
    <dbReference type="NCBI Taxonomy" id="536979"/>
    <lineage>
        <taxon>Bacteria</taxon>
        <taxon>Pseudomonadati</taxon>
        <taxon>Bacteroidota</taxon>
        <taxon>Chitinophagia</taxon>
        <taxon>Chitinophagales</taxon>
        <taxon>Chitinophagaceae</taxon>
        <taxon>Chitinophaga</taxon>
    </lineage>
</organism>
<dbReference type="STRING" id="536979.SAMN04488055_0618"/>
<dbReference type="Pfam" id="PF07980">
    <property type="entry name" value="SusD_RagB"/>
    <property type="match status" value="1"/>
</dbReference>
<evidence type="ECO:0000256" key="4">
    <source>
        <dbReference type="ARBA" id="ARBA00023136"/>
    </source>
</evidence>
<dbReference type="SUPFAM" id="SSF48452">
    <property type="entry name" value="TPR-like"/>
    <property type="match status" value="1"/>
</dbReference>
<dbReference type="AlphaFoldDB" id="A0A1N6DCX5"/>
<dbReference type="Gene3D" id="1.25.40.390">
    <property type="match status" value="1"/>
</dbReference>
<name>A0A1N6DCX5_9BACT</name>
<dbReference type="InterPro" id="IPR033985">
    <property type="entry name" value="SusD-like_N"/>
</dbReference>
<sequence>MKSYISRYYLLICAAGTVLLSGCSKFLDESDPSNFTIDQYYRTAEHAASGVNSIYASMREPTGSGFGGGAWMMTEFATGLADTDLGQAVNSYFVKDLINTPDNAYGRTYWVSYYRGIANANLAIEKIPAINMNEAEKKKLLGQARFLRAWYYFGLVRMFGHIPLILKPVSLNSPELKPNQAPVEEVYAAIDADLKEAEAAGLPWRDASGRVSLGAVKSLMAQVYLTMAGYPLQKGAAYYDLAAKKAEEVIDSKQFSLFPVYADLHNPSKKNIGENIFMMQFRTQIIPSSWQVAIIPYNKNISAYSDETGGIYANINFIRSFEPGDLRVKEKQFFYTNYTSESDRTKTVELGGYYIYKHFDEAAQLTTANSDLNWPVIRYADVLLTYAEAANETAGPGTKAYSAVKEIRDRAQLPELSGLSKEQFREAVWRERWFELCYENTTWFDMVRLRKAFNVGTRQFDEYVGHKFSYGPVVSARELLFPIPTQEILDNSNLKQNDGYK</sequence>
<keyword evidence="5" id="KW-0998">Cell outer membrane</keyword>
<dbReference type="Pfam" id="PF14322">
    <property type="entry name" value="SusD-like_3"/>
    <property type="match status" value="1"/>
</dbReference>
<dbReference type="GO" id="GO:0009279">
    <property type="term" value="C:cell outer membrane"/>
    <property type="evidence" value="ECO:0007669"/>
    <property type="project" value="UniProtKB-SubCell"/>
</dbReference>
<evidence type="ECO:0000313" key="8">
    <source>
        <dbReference type="EMBL" id="SIN68587.1"/>
    </source>
</evidence>
<evidence type="ECO:0000313" key="9">
    <source>
        <dbReference type="Proteomes" id="UP000185003"/>
    </source>
</evidence>
<accession>A0A1N6DCX5</accession>
<evidence type="ECO:0000259" key="6">
    <source>
        <dbReference type="Pfam" id="PF07980"/>
    </source>
</evidence>
<gene>
    <name evidence="8" type="ORF">SAMN04488055_0618</name>
</gene>
<dbReference type="OrthoDB" id="5694214at2"/>
<feature type="domain" description="RagB/SusD" evidence="6">
    <location>
        <begin position="333"/>
        <end position="500"/>
    </location>
</feature>
<keyword evidence="9" id="KW-1185">Reference proteome</keyword>
<reference evidence="8 9" key="1">
    <citation type="submission" date="2016-11" db="EMBL/GenBank/DDBJ databases">
        <authorList>
            <person name="Jaros S."/>
            <person name="Januszkiewicz K."/>
            <person name="Wedrychowicz H."/>
        </authorList>
    </citation>
    <scope>NUCLEOTIDE SEQUENCE [LARGE SCALE GENOMIC DNA]</scope>
    <source>
        <strain evidence="8 9">DSM 24787</strain>
    </source>
</reference>
<dbReference type="EMBL" id="FSRA01000001">
    <property type="protein sequence ID" value="SIN68587.1"/>
    <property type="molecule type" value="Genomic_DNA"/>
</dbReference>